<dbReference type="KEGG" id="fjo:Fjoh_2330"/>
<gene>
    <name evidence="1" type="ordered locus">Fjoh_2330</name>
</gene>
<name>A5FHF9_FLAJ1</name>
<evidence type="ECO:0000313" key="1">
    <source>
        <dbReference type="EMBL" id="ABQ05357.1"/>
    </source>
</evidence>
<protein>
    <submittedName>
        <fullName evidence="1">Uncharacterized protein</fullName>
    </submittedName>
</protein>
<dbReference type="EMBL" id="CP000685">
    <property type="protein sequence ID" value="ABQ05357.1"/>
    <property type="molecule type" value="Genomic_DNA"/>
</dbReference>
<sequence>MVYFFRTLQKFLAMKTNNTEGLTMFEINVLVQQGGRFVVFPNTISKLFKKFKRSNIYFVRPEENTFKYALKHFFLNLTVSWKMFPLGPVYVVKSLYYLIKGGKDYTQTILEDLNQKNPVYNPDMIF</sequence>
<reference evidence="1 2" key="1">
    <citation type="journal article" date="2009" name="Appl. Environ. Microbiol.">
        <title>Novel features of the polysaccharide-digesting gliding bacterium Flavobacterium johnsoniae as revealed by genome sequence analysis.</title>
        <authorList>
            <person name="McBride M.J."/>
            <person name="Xie G."/>
            <person name="Martens E.C."/>
            <person name="Lapidus A."/>
            <person name="Henrissat B."/>
            <person name="Rhodes R.G."/>
            <person name="Goltsman E."/>
            <person name="Wang W."/>
            <person name="Xu J."/>
            <person name="Hunnicutt D.W."/>
            <person name="Staroscik A.M."/>
            <person name="Hoover T.R."/>
            <person name="Cheng Y.Q."/>
            <person name="Stein J.L."/>
        </authorList>
    </citation>
    <scope>NUCLEOTIDE SEQUENCE [LARGE SCALE GENOMIC DNA]</scope>
    <source>
        <strain evidence="2">ATCC 17061 / DSM 2064 / JCM 8514 / BCRC 14874 / CCUG 350202 / NBRC 14942 / NCIMB 11054 / UW101</strain>
    </source>
</reference>
<dbReference type="Proteomes" id="UP000006694">
    <property type="component" value="Chromosome"/>
</dbReference>
<dbReference type="HOGENOM" id="CLU_157152_0_0_10"/>
<accession>A5FHF9</accession>
<dbReference type="AlphaFoldDB" id="A5FHF9"/>
<dbReference type="eggNOG" id="COG0457">
    <property type="taxonomic scope" value="Bacteria"/>
</dbReference>
<keyword evidence="2" id="KW-1185">Reference proteome</keyword>
<organism evidence="1 2">
    <name type="scientific">Flavobacterium johnsoniae (strain ATCC 17061 / DSM 2064 / JCM 8514 / BCRC 14874 / CCUG 350202 / NBRC 14942 / NCIMB 11054 / UW101)</name>
    <name type="common">Cytophaga johnsonae</name>
    <dbReference type="NCBI Taxonomy" id="376686"/>
    <lineage>
        <taxon>Bacteria</taxon>
        <taxon>Pseudomonadati</taxon>
        <taxon>Bacteroidota</taxon>
        <taxon>Flavobacteriia</taxon>
        <taxon>Flavobacteriales</taxon>
        <taxon>Flavobacteriaceae</taxon>
        <taxon>Flavobacterium</taxon>
    </lineage>
</organism>
<dbReference type="STRING" id="376686.Fjoh_2330"/>
<evidence type="ECO:0000313" key="2">
    <source>
        <dbReference type="Proteomes" id="UP000006694"/>
    </source>
</evidence>
<proteinExistence type="predicted"/>